<evidence type="ECO:0000313" key="2">
    <source>
        <dbReference type="EMBL" id="CAE7205958.1"/>
    </source>
</evidence>
<sequence length="163" mass="17557">MSRALLAWALLAQAVAVDDEVKSLPGVGVLKNKHYAGFAVVNQTTDRTSQKRYPGSAAVPGQDLARHSHCRRCRDGVPHKQELPDKTTPMCLARLATPSSLEYSILLQMVVARRAAGLAGHHLNLERGSNAIDGWVQVLQSPASPGAPRKLLDAFMGPYARGI</sequence>
<accession>A0A812JLK9</accession>
<dbReference type="EMBL" id="CAJNDS010000435">
    <property type="protein sequence ID" value="CAE7205958.1"/>
    <property type="molecule type" value="Genomic_DNA"/>
</dbReference>
<reference evidence="2" key="1">
    <citation type="submission" date="2021-02" db="EMBL/GenBank/DDBJ databases">
        <authorList>
            <person name="Dougan E. K."/>
            <person name="Rhodes N."/>
            <person name="Thang M."/>
            <person name="Chan C."/>
        </authorList>
    </citation>
    <scope>NUCLEOTIDE SEQUENCE</scope>
</reference>
<proteinExistence type="predicted"/>
<evidence type="ECO:0000313" key="3">
    <source>
        <dbReference type="Proteomes" id="UP000604046"/>
    </source>
</evidence>
<dbReference type="AlphaFoldDB" id="A0A812JLK9"/>
<evidence type="ECO:0000256" key="1">
    <source>
        <dbReference type="SAM" id="SignalP"/>
    </source>
</evidence>
<feature type="signal peptide" evidence="1">
    <location>
        <begin position="1"/>
        <end position="16"/>
    </location>
</feature>
<gene>
    <name evidence="2" type="primary">CPVL</name>
    <name evidence="2" type="ORF">SNAT2548_LOCUS6543</name>
</gene>
<name>A0A812JLK9_9DINO</name>
<protein>
    <submittedName>
        <fullName evidence="2">CPVL protein</fullName>
    </submittedName>
</protein>
<feature type="chain" id="PRO_5033015197" evidence="1">
    <location>
        <begin position="17"/>
        <end position="163"/>
    </location>
</feature>
<keyword evidence="1" id="KW-0732">Signal</keyword>
<comment type="caution">
    <text evidence="2">The sequence shown here is derived from an EMBL/GenBank/DDBJ whole genome shotgun (WGS) entry which is preliminary data.</text>
</comment>
<keyword evidence="3" id="KW-1185">Reference proteome</keyword>
<organism evidence="2 3">
    <name type="scientific">Symbiodinium natans</name>
    <dbReference type="NCBI Taxonomy" id="878477"/>
    <lineage>
        <taxon>Eukaryota</taxon>
        <taxon>Sar</taxon>
        <taxon>Alveolata</taxon>
        <taxon>Dinophyceae</taxon>
        <taxon>Suessiales</taxon>
        <taxon>Symbiodiniaceae</taxon>
        <taxon>Symbiodinium</taxon>
    </lineage>
</organism>
<dbReference type="Proteomes" id="UP000604046">
    <property type="component" value="Unassembled WGS sequence"/>
</dbReference>
<dbReference type="OrthoDB" id="433625at2759"/>